<dbReference type="SUPFAM" id="SSF54928">
    <property type="entry name" value="RNA-binding domain, RBD"/>
    <property type="match status" value="2"/>
</dbReference>
<feature type="region of interest" description="Disordered" evidence="3">
    <location>
        <begin position="59"/>
        <end position="83"/>
    </location>
</feature>
<evidence type="ECO:0000256" key="1">
    <source>
        <dbReference type="ARBA" id="ARBA00022737"/>
    </source>
</evidence>
<dbReference type="CDD" id="cd12693">
    <property type="entry name" value="RRM2_PTBP1_like"/>
    <property type="match status" value="1"/>
</dbReference>
<dbReference type="VEuPathDB" id="VectorBase:PPAI002156"/>
<dbReference type="Gene3D" id="3.30.70.330">
    <property type="match status" value="2"/>
</dbReference>
<dbReference type="Pfam" id="PF11835">
    <property type="entry name" value="RRM_8"/>
    <property type="match status" value="1"/>
</dbReference>
<keyword evidence="2" id="KW-0694">RNA-binding</keyword>
<keyword evidence="6" id="KW-1185">Reference proteome</keyword>
<dbReference type="InterPro" id="IPR035979">
    <property type="entry name" value="RBD_domain_sf"/>
</dbReference>
<name>A0A1B0GM83_PHLPP</name>
<dbReference type="FunFam" id="3.30.70.330:FF:000018">
    <property type="entry name" value="Polypyrimidine tract-binding protein 2 isoform 1"/>
    <property type="match status" value="1"/>
</dbReference>
<dbReference type="Pfam" id="PF00076">
    <property type="entry name" value="RRM_1"/>
    <property type="match status" value="1"/>
</dbReference>
<dbReference type="AlphaFoldDB" id="A0A1B0GM83"/>
<feature type="domain" description="RRM" evidence="4">
    <location>
        <begin position="90"/>
        <end position="166"/>
    </location>
</feature>
<evidence type="ECO:0000313" key="5">
    <source>
        <dbReference type="EnsemblMetazoa" id="PPAI002156-PA"/>
    </source>
</evidence>
<dbReference type="CDD" id="cd12421">
    <property type="entry name" value="RRM1_PTBP1_hnRNPL_like"/>
    <property type="match status" value="1"/>
</dbReference>
<organism evidence="5 6">
    <name type="scientific">Phlebotomus papatasi</name>
    <name type="common">Sandfly</name>
    <dbReference type="NCBI Taxonomy" id="29031"/>
    <lineage>
        <taxon>Eukaryota</taxon>
        <taxon>Metazoa</taxon>
        <taxon>Ecdysozoa</taxon>
        <taxon>Arthropoda</taxon>
        <taxon>Hexapoda</taxon>
        <taxon>Insecta</taxon>
        <taxon>Pterygota</taxon>
        <taxon>Neoptera</taxon>
        <taxon>Endopterygota</taxon>
        <taxon>Diptera</taxon>
        <taxon>Nematocera</taxon>
        <taxon>Psychodoidea</taxon>
        <taxon>Psychodidae</taxon>
        <taxon>Phlebotomus</taxon>
        <taxon>Phlebotomus</taxon>
    </lineage>
</organism>
<dbReference type="PANTHER" id="PTHR15592">
    <property type="entry name" value="MATRIN 3/NUCLEAR PROTEIN 220-RELATED"/>
    <property type="match status" value="1"/>
</dbReference>
<dbReference type="InterPro" id="IPR012677">
    <property type="entry name" value="Nucleotide-bd_a/b_plait_sf"/>
</dbReference>
<evidence type="ECO:0000256" key="2">
    <source>
        <dbReference type="ARBA" id="ARBA00022884"/>
    </source>
</evidence>
<evidence type="ECO:0000256" key="3">
    <source>
        <dbReference type="SAM" id="MobiDB-lite"/>
    </source>
</evidence>
<dbReference type="InterPro" id="IPR021790">
    <property type="entry name" value="PTBP1-like_RRM2"/>
</dbReference>
<feature type="compositionally biased region" description="Polar residues" evidence="3">
    <location>
        <begin position="69"/>
        <end position="81"/>
    </location>
</feature>
<dbReference type="EMBL" id="AJVK01024052">
    <property type="status" value="NOT_ANNOTATED_CDS"/>
    <property type="molecule type" value="Genomic_DNA"/>
</dbReference>
<reference evidence="5" key="1">
    <citation type="submission" date="2022-08" db="UniProtKB">
        <authorList>
            <consortium name="EnsemblMetazoa"/>
        </authorList>
    </citation>
    <scope>IDENTIFICATION</scope>
    <source>
        <strain evidence="5">Israel</strain>
    </source>
</reference>
<sequence>MIFVRILLREKGGCYLEKREVVDRLVLDKTVAMSFKASSRLQSASAALQNQDFQIQSPASGSPLPVSGTDPTSQAVQNSTSSGGGPNTVLRVIVESLVYPVSLDILHQIFQRFGKVLKIVTFTKNNSFQALIQYPDAQTAQHAKTVLDGQNIYNGCCTLRIDNSKLTALNVKYNNDKSRDFTNPSLPPGEPGTEVIASAGGLVNASDLLLLATQRRPALTGDRLGKPSRVIHIRNIPNESSEAEVVQLGVAFGRVTNVLVLKGKNQAFLEMADEVSAAAMVACFNTNPPQVRGRTVYVQFSNHRELKTDQSHSIAVCASVFLIQ</sequence>
<dbReference type="Proteomes" id="UP000092462">
    <property type="component" value="Unassembled WGS sequence"/>
</dbReference>
<keyword evidence="1" id="KW-0677">Repeat</keyword>
<dbReference type="VEuPathDB" id="VectorBase:PPAPM1_006486"/>
<accession>A0A1B0GM83</accession>
<dbReference type="SMART" id="SM00360">
    <property type="entry name" value="RRM"/>
    <property type="match status" value="2"/>
</dbReference>
<dbReference type="InterPro" id="IPR000504">
    <property type="entry name" value="RRM_dom"/>
</dbReference>
<protein>
    <recommendedName>
        <fullName evidence="4">RRM domain-containing protein</fullName>
    </recommendedName>
</protein>
<dbReference type="PROSITE" id="PS50102">
    <property type="entry name" value="RRM"/>
    <property type="match status" value="2"/>
</dbReference>
<feature type="domain" description="RRM" evidence="4">
    <location>
        <begin position="229"/>
        <end position="303"/>
    </location>
</feature>
<dbReference type="EnsemblMetazoa" id="PPAI002156-RA">
    <property type="protein sequence ID" value="PPAI002156-PA"/>
    <property type="gene ID" value="PPAI002156"/>
</dbReference>
<evidence type="ECO:0000259" key="4">
    <source>
        <dbReference type="PROSITE" id="PS50102"/>
    </source>
</evidence>
<proteinExistence type="predicted"/>
<evidence type="ECO:0000313" key="6">
    <source>
        <dbReference type="Proteomes" id="UP000092462"/>
    </source>
</evidence>
<dbReference type="GO" id="GO:0003723">
    <property type="term" value="F:RNA binding"/>
    <property type="evidence" value="ECO:0007669"/>
    <property type="project" value="UniProtKB-UniRule"/>
</dbReference>